<comment type="similarity">
    <text evidence="1">Belongs to the glycosyl hydrolase 38 family.</text>
</comment>
<dbReference type="InterPro" id="IPR027291">
    <property type="entry name" value="Glyco_hydro_38_N_sf"/>
</dbReference>
<sequence>MYSNQPIDKILYFASTHWDREWYLPFQSFRQRLVVTFQEILSTLEADPAFTSFICDGQTVLIEDYLEIMPQDQNRIVALIKSGRLIIGPWYTMPDENLVSGESLIANLQMGHALTNKLSPGTPVLPLGYLCDIFGHISQMPQILNGFHISNAILGRGTNECDLPAYFVWQSPNGSFCVTYKVPESCGYGSFWNEVYSDNRAIQNETEASAAYAAAERLRSPLPFVILMDGMDHTPIHPQAVRLSKALEKTYSSKVYIGGVSEFFACLHQHLNDMPSRTGELQAPAHAMEEHNKLISGTLSSRYDLKKANDDTQTLLEKKALPLSALASMYGKALPYGFEKLAYQYLLKNHAHDSICGCSTDEVHQDMLYRYRQSRQIGQEIYENALHVFLPSENILSESDNKFDLQLTLFNPLPFELNKVITADIAFPTDYPKPSFEQIPSEIVNRFLLFNADGKEIPYQIESIVNNTNVRKPTEFYGTARDIYTISFSAVIPAMGQTSCSIVPVTSPVRYYDSLTSHNLTAENEFLQLEVSPAGNVTLTDLTCNQTYPNLITYKDCGETGDGWSSRPPVPDLVTYCGSASSVAIVSDGPSRSTFCITHHLNLPTRMDYHRQFTRRSAFTNILEIKTYLSLEQHSKVINCRTIVKNSIKDHRFVLSLQTGIPSKCYYAEQAFTFVERPVQRDHTTQNWKEAEREEKAFGNILYRKRTDGSGFAFLSGGGLHEAAAHPGKEGRIDVTLFRSFEKTFLTNGQPDGQLEGELTFEYALMPFAEGTSNVELLNTADAMRVQPFSFTTRNSNGTTPAPQFSGFHLAENALYISMIKPAGDNRDHVLIRLSNYSDTPKTDRLICALTLHQAYVCDLLEAPQSTADFKENIITIALKPHEIKTLLLSFEPLPH</sequence>
<keyword evidence="4 6" id="KW-0326">Glycosidase</keyword>
<dbReference type="STRING" id="180332.GCA_000797495_00425"/>
<dbReference type="Pfam" id="PF07748">
    <property type="entry name" value="Glyco_hydro_38C"/>
    <property type="match status" value="1"/>
</dbReference>
<comment type="caution">
    <text evidence="6">The sequence shown here is derived from an EMBL/GenBank/DDBJ whole genome shotgun (WGS) entry which is preliminary data.</text>
</comment>
<accession>A0A4U8Q1V1</accession>
<gene>
    <name evidence="6" type="primary">mngB_6</name>
    <name evidence="6" type="ORF">DSM106044_04450</name>
</gene>
<feature type="domain" description="Glycoside hydrolase family 38 central" evidence="5">
    <location>
        <begin position="293"/>
        <end position="371"/>
    </location>
</feature>
<dbReference type="EC" id="3.2.1.170" evidence="6"/>
<evidence type="ECO:0000313" key="7">
    <source>
        <dbReference type="Proteomes" id="UP000306509"/>
    </source>
</evidence>
<dbReference type="GO" id="GO:0046872">
    <property type="term" value="F:metal ion binding"/>
    <property type="evidence" value="ECO:0007669"/>
    <property type="project" value="UniProtKB-KW"/>
</dbReference>
<organism evidence="6 7">
    <name type="scientific">Robinsoniella peoriensis</name>
    <dbReference type="NCBI Taxonomy" id="180332"/>
    <lineage>
        <taxon>Bacteria</taxon>
        <taxon>Bacillati</taxon>
        <taxon>Bacillota</taxon>
        <taxon>Clostridia</taxon>
        <taxon>Lachnospirales</taxon>
        <taxon>Lachnospiraceae</taxon>
        <taxon>Robinsoniella</taxon>
    </lineage>
</organism>
<evidence type="ECO:0000259" key="5">
    <source>
        <dbReference type="SMART" id="SM00872"/>
    </source>
</evidence>
<keyword evidence="2" id="KW-0479">Metal-binding</keyword>
<evidence type="ECO:0000256" key="2">
    <source>
        <dbReference type="ARBA" id="ARBA00022723"/>
    </source>
</evidence>
<evidence type="ECO:0000256" key="4">
    <source>
        <dbReference type="ARBA" id="ARBA00023295"/>
    </source>
</evidence>
<protein>
    <submittedName>
        <fullName evidence="6">Mannosylglycerate hydrolase</fullName>
        <ecNumber evidence="6">3.2.1.170</ecNumber>
    </submittedName>
</protein>
<dbReference type="GO" id="GO:0006013">
    <property type="term" value="P:mannose metabolic process"/>
    <property type="evidence" value="ECO:0007669"/>
    <property type="project" value="InterPro"/>
</dbReference>
<name>A0A4U8Q1V1_9FIRM</name>
<dbReference type="InterPro" id="IPR011013">
    <property type="entry name" value="Gal_mutarotase_sf_dom"/>
</dbReference>
<keyword evidence="7" id="KW-1185">Reference proteome</keyword>
<dbReference type="EMBL" id="QGQD01000086">
    <property type="protein sequence ID" value="TLC98699.1"/>
    <property type="molecule type" value="Genomic_DNA"/>
</dbReference>
<dbReference type="PANTHER" id="PTHR46017:SF2">
    <property type="entry name" value="MANNOSYLGLYCERATE HYDROLASE"/>
    <property type="match status" value="1"/>
</dbReference>
<dbReference type="RefSeq" id="WP_138003696.1">
    <property type="nucleotide sequence ID" value="NZ_QGQD01000086.1"/>
</dbReference>
<dbReference type="Proteomes" id="UP000306509">
    <property type="component" value="Unassembled WGS sequence"/>
</dbReference>
<dbReference type="GO" id="GO:0004559">
    <property type="term" value="F:alpha-mannosidase activity"/>
    <property type="evidence" value="ECO:0007669"/>
    <property type="project" value="InterPro"/>
</dbReference>
<proteinExistence type="inferred from homology"/>
<dbReference type="SUPFAM" id="SSF88688">
    <property type="entry name" value="Families 57/38 glycoside transferase middle domain"/>
    <property type="match status" value="1"/>
</dbReference>
<evidence type="ECO:0000256" key="1">
    <source>
        <dbReference type="ARBA" id="ARBA00009792"/>
    </source>
</evidence>
<dbReference type="SUPFAM" id="SSF74650">
    <property type="entry name" value="Galactose mutarotase-like"/>
    <property type="match status" value="1"/>
</dbReference>
<dbReference type="InterPro" id="IPR011330">
    <property type="entry name" value="Glyco_hydro/deAcase_b/a-brl"/>
</dbReference>
<dbReference type="Gene3D" id="3.20.110.10">
    <property type="entry name" value="Glycoside hydrolase 38, N terminal domain"/>
    <property type="match status" value="1"/>
</dbReference>
<dbReference type="SMART" id="SM00872">
    <property type="entry name" value="Alpha-mann_mid"/>
    <property type="match status" value="1"/>
</dbReference>
<dbReference type="Gene3D" id="2.70.98.30">
    <property type="entry name" value="Golgi alpha-mannosidase II, domain 4"/>
    <property type="match status" value="1"/>
</dbReference>
<dbReference type="Pfam" id="PF01074">
    <property type="entry name" value="Glyco_hydro_38N"/>
    <property type="match status" value="1"/>
</dbReference>
<evidence type="ECO:0000256" key="3">
    <source>
        <dbReference type="ARBA" id="ARBA00022801"/>
    </source>
</evidence>
<dbReference type="PANTHER" id="PTHR46017">
    <property type="entry name" value="ALPHA-MANNOSIDASE 2C1"/>
    <property type="match status" value="1"/>
</dbReference>
<dbReference type="InterPro" id="IPR011682">
    <property type="entry name" value="Glyco_hydro_38_C"/>
</dbReference>
<dbReference type="AlphaFoldDB" id="A0A4U8Q1V1"/>
<dbReference type="InterPro" id="IPR000602">
    <property type="entry name" value="Glyco_hydro_38_N"/>
</dbReference>
<dbReference type="SUPFAM" id="SSF88713">
    <property type="entry name" value="Glycoside hydrolase/deacetylase"/>
    <property type="match status" value="1"/>
</dbReference>
<dbReference type="InterPro" id="IPR015341">
    <property type="entry name" value="Glyco_hydro_38_cen"/>
</dbReference>
<dbReference type="Pfam" id="PF17677">
    <property type="entry name" value="Glyco_hydro38C2"/>
    <property type="match status" value="1"/>
</dbReference>
<dbReference type="Gene3D" id="1.20.1270.50">
    <property type="entry name" value="Glycoside hydrolase family 38, central domain"/>
    <property type="match status" value="1"/>
</dbReference>
<dbReference type="GO" id="GO:0102546">
    <property type="term" value="F:mannosylglycerate hydrolase activity"/>
    <property type="evidence" value="ECO:0007669"/>
    <property type="project" value="UniProtKB-EC"/>
</dbReference>
<dbReference type="GO" id="GO:0030246">
    <property type="term" value="F:carbohydrate binding"/>
    <property type="evidence" value="ECO:0007669"/>
    <property type="project" value="InterPro"/>
</dbReference>
<dbReference type="Pfam" id="PF09261">
    <property type="entry name" value="Alpha-mann_mid"/>
    <property type="match status" value="1"/>
</dbReference>
<dbReference type="InterPro" id="IPR041147">
    <property type="entry name" value="GH38_C"/>
</dbReference>
<dbReference type="InterPro" id="IPR028995">
    <property type="entry name" value="Glyco_hydro_57/38_cen_sf"/>
</dbReference>
<dbReference type="GO" id="GO:0009313">
    <property type="term" value="P:oligosaccharide catabolic process"/>
    <property type="evidence" value="ECO:0007669"/>
    <property type="project" value="TreeGrafter"/>
</dbReference>
<keyword evidence="3 6" id="KW-0378">Hydrolase</keyword>
<evidence type="ECO:0000313" key="6">
    <source>
        <dbReference type="EMBL" id="TLC98699.1"/>
    </source>
</evidence>
<reference evidence="6 7" key="1">
    <citation type="journal article" date="2019" name="Anaerobe">
        <title>Detection of Robinsoniella peoriensis in multiple bone samples of a trauma patient.</title>
        <authorList>
            <person name="Schrottner P."/>
            <person name="Hartwich K."/>
            <person name="Bunk B."/>
            <person name="Schober I."/>
            <person name="Helbig S."/>
            <person name="Rudolph W.W."/>
            <person name="Gunzer F."/>
        </authorList>
    </citation>
    <scope>NUCLEOTIDE SEQUENCE [LARGE SCALE GENOMIC DNA]</scope>
    <source>
        <strain evidence="6 7">DSM 106044</strain>
    </source>
</reference>
<dbReference type="InterPro" id="IPR037094">
    <property type="entry name" value="Glyco_hydro_38_cen_sf"/>
</dbReference>